<feature type="transmembrane region" description="Helical" evidence="4">
    <location>
        <begin position="428"/>
        <end position="448"/>
    </location>
</feature>
<dbReference type="FunFam" id="3.30.70.270:FF:000001">
    <property type="entry name" value="Diguanylate cyclase domain protein"/>
    <property type="match status" value="1"/>
</dbReference>
<dbReference type="PROSITE" id="PS50887">
    <property type="entry name" value="GGDEF"/>
    <property type="match status" value="1"/>
</dbReference>
<protein>
    <recommendedName>
        <fullName evidence="2">diguanylate cyclase</fullName>
        <ecNumber evidence="2">2.7.7.65</ecNumber>
    </recommendedName>
</protein>
<evidence type="ECO:0000256" key="5">
    <source>
        <dbReference type="SAM" id="SignalP"/>
    </source>
</evidence>
<dbReference type="Proteomes" id="UP000000753">
    <property type="component" value="Chromosome"/>
</dbReference>
<keyword evidence="4" id="KW-0812">Transmembrane</keyword>
<accession>B8CTE8</accession>
<dbReference type="STRING" id="225849.swp_4412"/>
<dbReference type="InterPro" id="IPR019734">
    <property type="entry name" value="TPR_rpt"/>
</dbReference>
<sequence length="662" mass="75149">MIKKIALLSVLFMFSSSIFSQEQYHFTALELEMDRIAIRYGADRSEQLEQLKQLLVNNPQATAAEKALFSTFSCSLKANLAPTLAEESLAALKDLMYESLNDNSVKAAVALCEASLAQYVTSSDDYDVALYKAFLFSQLSDLATLRYWIGLNINDTFIQYNDLKSSELALLTALGVAIDNNDDYRVIVSSMSLIHTYRKQGKYDLAIEYANLAQESLNNLDDNWLQDQVYIGRAATLQSLNKYDDALFYYKKALVNAKEQAKYREVKFLQLDIAFVKLMLKKPGQANKGLEEVMNYSLEYDDQFLLHQAKLLQSHIYLFEGLGSKSTQLFNQVINYLQRENYPKELLNAWQQLIQVAKLSENQVLERKSLQRYNALLNERTVNERAVMQGIITKAHNGIRVYDVELAAHELKRQSVLQKELLSNRDQLLASTIFLAALLAIIGVRFGWRRVASYRRRKAEICRQRYYDPLTQCFNRRYLNEVIVSKLISSSKAGNSGVLVMIDIDHFKQFNDTYGHAAGDNVLKEVVKTLQADLRPNDNIVRLGGEEFLMVLPPSDNLNVEAVIERILQVINRNPVIIEDKPRRVTISIGYIPVEKVNSAVKVEELLILADKALYHAKECGRNRAVGISELQCSANAIDNIVTAKNNGLLKLSEIRIDARGC</sequence>
<dbReference type="PANTHER" id="PTHR45138:SF9">
    <property type="entry name" value="DIGUANYLATE CYCLASE DGCM-RELATED"/>
    <property type="match status" value="1"/>
</dbReference>
<reference evidence="7 8" key="1">
    <citation type="journal article" date="2008" name="PLoS ONE">
        <title>Environmental adaptation: genomic analysis of the piezotolerant and psychrotolerant deep-sea iron reducing bacterium Shewanella piezotolerans WP3.</title>
        <authorList>
            <person name="Wang F."/>
            <person name="Wang J."/>
            <person name="Jian H."/>
            <person name="Zhang B."/>
            <person name="Li S."/>
            <person name="Wang F."/>
            <person name="Zeng X."/>
            <person name="Gao L."/>
            <person name="Bartlett D.H."/>
            <person name="Yu J."/>
            <person name="Hu S."/>
            <person name="Xiao X."/>
        </authorList>
    </citation>
    <scope>NUCLEOTIDE SEQUENCE [LARGE SCALE GENOMIC DNA]</scope>
    <source>
        <strain evidence="8">WP3 / JCM 13877</strain>
    </source>
</reference>
<evidence type="ECO:0000256" key="2">
    <source>
        <dbReference type="ARBA" id="ARBA00012528"/>
    </source>
</evidence>
<dbReference type="eggNOG" id="COG3706">
    <property type="taxonomic scope" value="Bacteria"/>
</dbReference>
<dbReference type="PANTHER" id="PTHR45138">
    <property type="entry name" value="REGULATORY COMPONENTS OF SENSORY TRANSDUCTION SYSTEM"/>
    <property type="match status" value="1"/>
</dbReference>
<dbReference type="InterPro" id="IPR000160">
    <property type="entry name" value="GGDEF_dom"/>
</dbReference>
<proteinExistence type="predicted"/>
<name>B8CTE8_SHEPW</name>
<keyword evidence="4" id="KW-0472">Membrane</keyword>
<dbReference type="InterPro" id="IPR043128">
    <property type="entry name" value="Rev_trsase/Diguanyl_cyclase"/>
</dbReference>
<dbReference type="CDD" id="cd01949">
    <property type="entry name" value="GGDEF"/>
    <property type="match status" value="1"/>
</dbReference>
<dbReference type="RefSeq" id="WP_020914392.1">
    <property type="nucleotide sequence ID" value="NC_011566.1"/>
</dbReference>
<evidence type="ECO:0000256" key="1">
    <source>
        <dbReference type="ARBA" id="ARBA00001946"/>
    </source>
</evidence>
<evidence type="ECO:0000256" key="3">
    <source>
        <dbReference type="ARBA" id="ARBA00034247"/>
    </source>
</evidence>
<dbReference type="EC" id="2.7.7.65" evidence="2"/>
<dbReference type="GO" id="GO:0052621">
    <property type="term" value="F:diguanylate cyclase activity"/>
    <property type="evidence" value="ECO:0007669"/>
    <property type="project" value="UniProtKB-EC"/>
</dbReference>
<evidence type="ECO:0000313" key="8">
    <source>
        <dbReference type="Proteomes" id="UP000000753"/>
    </source>
</evidence>
<dbReference type="Gene3D" id="3.30.70.270">
    <property type="match status" value="1"/>
</dbReference>
<evidence type="ECO:0000259" key="6">
    <source>
        <dbReference type="PROSITE" id="PS50887"/>
    </source>
</evidence>
<feature type="signal peptide" evidence="5">
    <location>
        <begin position="1"/>
        <end position="20"/>
    </location>
</feature>
<feature type="chain" id="PRO_5002869880" description="diguanylate cyclase" evidence="5">
    <location>
        <begin position="21"/>
        <end position="662"/>
    </location>
</feature>
<dbReference type="SUPFAM" id="SSF55073">
    <property type="entry name" value="Nucleotide cyclase"/>
    <property type="match status" value="1"/>
</dbReference>
<keyword evidence="5" id="KW-0732">Signal</keyword>
<comment type="catalytic activity">
    <reaction evidence="3">
        <text>2 GTP = 3',3'-c-di-GMP + 2 diphosphate</text>
        <dbReference type="Rhea" id="RHEA:24898"/>
        <dbReference type="ChEBI" id="CHEBI:33019"/>
        <dbReference type="ChEBI" id="CHEBI:37565"/>
        <dbReference type="ChEBI" id="CHEBI:58805"/>
        <dbReference type="EC" id="2.7.7.65"/>
    </reaction>
</comment>
<gene>
    <name evidence="7" type="ordered locus">swp_4412</name>
</gene>
<comment type="cofactor">
    <cofactor evidence="1">
        <name>Mg(2+)</name>
        <dbReference type="ChEBI" id="CHEBI:18420"/>
    </cofactor>
</comment>
<keyword evidence="4" id="KW-1133">Transmembrane helix</keyword>
<feature type="domain" description="GGDEF" evidence="6">
    <location>
        <begin position="495"/>
        <end position="630"/>
    </location>
</feature>
<dbReference type="Gene3D" id="1.25.40.10">
    <property type="entry name" value="Tetratricopeptide repeat domain"/>
    <property type="match status" value="1"/>
</dbReference>
<dbReference type="AlphaFoldDB" id="B8CTE8"/>
<dbReference type="KEGG" id="swp:swp_4412"/>
<dbReference type="InterPro" id="IPR029787">
    <property type="entry name" value="Nucleotide_cyclase"/>
</dbReference>
<dbReference type="SMART" id="SM00267">
    <property type="entry name" value="GGDEF"/>
    <property type="match status" value="1"/>
</dbReference>
<dbReference type="InterPro" id="IPR050469">
    <property type="entry name" value="Diguanylate_Cyclase"/>
</dbReference>
<evidence type="ECO:0000313" key="7">
    <source>
        <dbReference type="EMBL" id="ACJ31057.1"/>
    </source>
</evidence>
<dbReference type="EMBL" id="CP000472">
    <property type="protein sequence ID" value="ACJ31057.1"/>
    <property type="molecule type" value="Genomic_DNA"/>
</dbReference>
<dbReference type="NCBIfam" id="TIGR00254">
    <property type="entry name" value="GGDEF"/>
    <property type="match status" value="1"/>
</dbReference>
<dbReference type="SUPFAM" id="SSF48452">
    <property type="entry name" value="TPR-like"/>
    <property type="match status" value="1"/>
</dbReference>
<evidence type="ECO:0000256" key="4">
    <source>
        <dbReference type="SAM" id="Phobius"/>
    </source>
</evidence>
<dbReference type="SMART" id="SM00028">
    <property type="entry name" value="TPR"/>
    <property type="match status" value="2"/>
</dbReference>
<keyword evidence="8" id="KW-1185">Reference proteome</keyword>
<dbReference type="InterPro" id="IPR011990">
    <property type="entry name" value="TPR-like_helical_dom_sf"/>
</dbReference>
<dbReference type="Pfam" id="PF00990">
    <property type="entry name" value="GGDEF"/>
    <property type="match status" value="1"/>
</dbReference>
<organism evidence="7 8">
    <name type="scientific">Shewanella piezotolerans (strain WP3 / JCM 13877)</name>
    <dbReference type="NCBI Taxonomy" id="225849"/>
    <lineage>
        <taxon>Bacteria</taxon>
        <taxon>Pseudomonadati</taxon>
        <taxon>Pseudomonadota</taxon>
        <taxon>Gammaproteobacteria</taxon>
        <taxon>Alteromonadales</taxon>
        <taxon>Shewanellaceae</taxon>
        <taxon>Shewanella</taxon>
    </lineage>
</organism>
<dbReference type="HOGENOM" id="CLU_414406_0_0_6"/>